<feature type="active site" description="Proton acceptor" evidence="3">
    <location>
        <position position="104"/>
    </location>
</feature>
<name>A0A4R8MB39_9FLAO</name>
<protein>
    <recommendedName>
        <fullName evidence="3">NAD-dependent protein deacylase</fullName>
        <ecNumber evidence="3">2.3.1.286</ecNumber>
    </recommendedName>
    <alternativeName>
        <fullName evidence="3">Regulatory protein SIR2 homolog</fullName>
    </alternativeName>
</protein>
<evidence type="ECO:0000256" key="2">
    <source>
        <dbReference type="ARBA" id="ARBA00023027"/>
    </source>
</evidence>
<dbReference type="HAMAP" id="MF_01121">
    <property type="entry name" value="Sirtuin_ClassIII"/>
    <property type="match status" value="1"/>
</dbReference>
<evidence type="ECO:0000256" key="1">
    <source>
        <dbReference type="ARBA" id="ARBA00022679"/>
    </source>
</evidence>
<dbReference type="GO" id="GO:0036055">
    <property type="term" value="F:protein-succinyllysine desuccinylase activity"/>
    <property type="evidence" value="ECO:0007669"/>
    <property type="project" value="UniProtKB-UniRule"/>
</dbReference>
<dbReference type="Gene3D" id="3.40.50.1220">
    <property type="entry name" value="TPP-binding domain"/>
    <property type="match status" value="1"/>
</dbReference>
<feature type="binding site" evidence="3">
    <location>
        <position position="56"/>
    </location>
    <ligand>
        <name>substrate</name>
    </ligand>
</feature>
<feature type="domain" description="Deacetylase sirtuin-type" evidence="5">
    <location>
        <begin position="1"/>
        <end position="226"/>
    </location>
</feature>
<feature type="binding site" evidence="3">
    <location>
        <position position="212"/>
    </location>
    <ligand>
        <name>NAD(+)</name>
        <dbReference type="ChEBI" id="CHEBI:57540"/>
    </ligand>
</feature>
<feature type="binding site" evidence="3">
    <location>
        <begin position="9"/>
        <end position="28"/>
    </location>
    <ligand>
        <name>NAD(+)</name>
        <dbReference type="ChEBI" id="CHEBI:57540"/>
    </ligand>
</feature>
<sequence>MKHIVVLSGAGISAESGIKTFRDADGLWEGHDVMEVATPQGFAANPELVLNFYNQRRAQLNTVTPNKAHIGLAELEKDFKVSIITQNVDDLHERAGSTDVTHLHGELLKARSTFDETDIKTWKTDLNLGDLCKQGYQMRPHIVWFGEDVPMMDKAIKICETADVLIIIGTSMQVYPAASLMHYTPENTDTYFIDPKPNMVSSKNITVIAEPATVGVLKLTNILKQP</sequence>
<dbReference type="GO" id="GO:0017136">
    <property type="term" value="F:histone deacetylase activity, NAD-dependent"/>
    <property type="evidence" value="ECO:0007669"/>
    <property type="project" value="TreeGrafter"/>
</dbReference>
<keyword evidence="3" id="KW-0963">Cytoplasm</keyword>
<comment type="domain">
    <text evidence="3">2 residues (Tyr-53 and Arg-56) present in a large hydrophobic pocket are probably involved in substrate specificity. They are important for desuccinylation activity, but dispensable for deacetylation activity.</text>
</comment>
<dbReference type="Proteomes" id="UP000294824">
    <property type="component" value="Unassembled WGS sequence"/>
</dbReference>
<comment type="function">
    <text evidence="3">NAD-dependent lysine deacetylase and desuccinylase that specifically removes acetyl and succinyl groups on target proteins. Modulates the activities of several proteins which are inactive in their acylated form.</text>
</comment>
<comment type="subcellular location">
    <subcellularLocation>
        <location evidence="3">Cytoplasm</location>
    </subcellularLocation>
</comment>
<comment type="catalytic activity">
    <reaction evidence="3">
        <text>N(6)-acetyl-L-lysyl-[protein] + NAD(+) + H2O = 2''-O-acetyl-ADP-D-ribose + nicotinamide + L-lysyl-[protein]</text>
        <dbReference type="Rhea" id="RHEA:43636"/>
        <dbReference type="Rhea" id="RHEA-COMP:9752"/>
        <dbReference type="Rhea" id="RHEA-COMP:10731"/>
        <dbReference type="ChEBI" id="CHEBI:15377"/>
        <dbReference type="ChEBI" id="CHEBI:17154"/>
        <dbReference type="ChEBI" id="CHEBI:29969"/>
        <dbReference type="ChEBI" id="CHEBI:57540"/>
        <dbReference type="ChEBI" id="CHEBI:61930"/>
        <dbReference type="ChEBI" id="CHEBI:83767"/>
        <dbReference type="EC" id="2.3.1.286"/>
    </reaction>
</comment>
<dbReference type="GO" id="GO:0070403">
    <property type="term" value="F:NAD+ binding"/>
    <property type="evidence" value="ECO:0007669"/>
    <property type="project" value="UniProtKB-UniRule"/>
</dbReference>
<dbReference type="EC" id="2.3.1.286" evidence="3"/>
<dbReference type="InterPro" id="IPR029035">
    <property type="entry name" value="DHS-like_NAD/FAD-binding_dom"/>
</dbReference>
<comment type="caution">
    <text evidence="6">The sequence shown here is derived from an EMBL/GenBank/DDBJ whole genome shotgun (WGS) entry which is preliminary data.</text>
</comment>
<feature type="binding site" evidence="3">
    <location>
        <begin position="169"/>
        <end position="171"/>
    </location>
    <ligand>
        <name>NAD(+)</name>
        <dbReference type="ChEBI" id="CHEBI:57540"/>
    </ligand>
</feature>
<dbReference type="GO" id="GO:0005737">
    <property type="term" value="C:cytoplasm"/>
    <property type="evidence" value="ECO:0007669"/>
    <property type="project" value="UniProtKB-SubCell"/>
</dbReference>
<keyword evidence="2 3" id="KW-0520">NAD</keyword>
<dbReference type="PROSITE" id="PS50305">
    <property type="entry name" value="SIRTUIN"/>
    <property type="match status" value="1"/>
</dbReference>
<dbReference type="InterPro" id="IPR026590">
    <property type="entry name" value="Ssirtuin_cat_dom"/>
</dbReference>
<dbReference type="RefSeq" id="WP_133968194.1">
    <property type="nucleotide sequence ID" value="NZ_CANLRM010000004.1"/>
</dbReference>
<dbReference type="CDD" id="cd01412">
    <property type="entry name" value="SIRT5_Af1_CobB"/>
    <property type="match status" value="1"/>
</dbReference>
<proteinExistence type="inferred from homology"/>
<feature type="binding site" evidence="3">
    <location>
        <begin position="86"/>
        <end position="89"/>
    </location>
    <ligand>
        <name>NAD(+)</name>
        <dbReference type="ChEBI" id="CHEBI:57540"/>
    </ligand>
</feature>
<dbReference type="PANTHER" id="PTHR11085:SF4">
    <property type="entry name" value="NAD-DEPENDENT PROTEIN DEACYLASE"/>
    <property type="match status" value="1"/>
</dbReference>
<feature type="binding site" evidence="3">
    <location>
        <position position="53"/>
    </location>
    <ligand>
        <name>substrate</name>
    </ligand>
</feature>
<comment type="caution">
    <text evidence="3 4">Lacks conserved residue(s) required for the propagation of feature annotation.</text>
</comment>
<dbReference type="InterPro" id="IPR027546">
    <property type="entry name" value="Sirtuin_class_III"/>
</dbReference>
<dbReference type="InterPro" id="IPR026591">
    <property type="entry name" value="Sirtuin_cat_small_dom_sf"/>
</dbReference>
<dbReference type="Pfam" id="PF02146">
    <property type="entry name" value="SIR2"/>
    <property type="match status" value="1"/>
</dbReference>
<comment type="similarity">
    <text evidence="3">Belongs to the sirtuin family. Class III subfamily.</text>
</comment>
<evidence type="ECO:0000313" key="7">
    <source>
        <dbReference type="Proteomes" id="UP000294824"/>
    </source>
</evidence>
<evidence type="ECO:0000259" key="5">
    <source>
        <dbReference type="PROSITE" id="PS50305"/>
    </source>
</evidence>
<dbReference type="SUPFAM" id="SSF52467">
    <property type="entry name" value="DHS-like NAD/FAD-binding domain"/>
    <property type="match status" value="1"/>
</dbReference>
<dbReference type="InterPro" id="IPR050134">
    <property type="entry name" value="NAD-dep_sirtuin_deacylases"/>
</dbReference>
<evidence type="ECO:0000256" key="3">
    <source>
        <dbReference type="HAMAP-Rule" id="MF_01121"/>
    </source>
</evidence>
<comment type="catalytic activity">
    <reaction evidence="3">
        <text>N(6)-succinyl-L-lysyl-[protein] + NAD(+) + H2O = 2''-O-succinyl-ADP-D-ribose + nicotinamide + L-lysyl-[protein]</text>
        <dbReference type="Rhea" id="RHEA:47668"/>
        <dbReference type="Rhea" id="RHEA-COMP:9752"/>
        <dbReference type="Rhea" id="RHEA-COMP:11877"/>
        <dbReference type="ChEBI" id="CHEBI:15377"/>
        <dbReference type="ChEBI" id="CHEBI:17154"/>
        <dbReference type="ChEBI" id="CHEBI:29969"/>
        <dbReference type="ChEBI" id="CHEBI:57540"/>
        <dbReference type="ChEBI" id="CHEBI:87830"/>
        <dbReference type="ChEBI" id="CHEBI:87832"/>
    </reaction>
</comment>
<dbReference type="PANTHER" id="PTHR11085">
    <property type="entry name" value="NAD-DEPENDENT PROTEIN DEACYLASE SIRTUIN-5, MITOCHONDRIAL-RELATED"/>
    <property type="match status" value="1"/>
</dbReference>
<gene>
    <name evidence="3" type="primary">cobB</name>
    <name evidence="6" type="ORF">DFQ06_2799</name>
</gene>
<evidence type="ECO:0000256" key="4">
    <source>
        <dbReference type="PROSITE-ProRule" id="PRU00236"/>
    </source>
</evidence>
<dbReference type="AlphaFoldDB" id="A0A4R8MB39"/>
<evidence type="ECO:0000313" key="6">
    <source>
        <dbReference type="EMBL" id="TDY61462.1"/>
    </source>
</evidence>
<dbReference type="InterPro" id="IPR003000">
    <property type="entry name" value="Sirtuin"/>
</dbReference>
<dbReference type="GO" id="GO:0036054">
    <property type="term" value="F:protein-malonyllysine demalonylase activity"/>
    <property type="evidence" value="ECO:0007669"/>
    <property type="project" value="InterPro"/>
</dbReference>
<dbReference type="Gene3D" id="3.30.1600.10">
    <property type="entry name" value="SIR2/SIRT2 'Small Domain"/>
    <property type="match status" value="1"/>
</dbReference>
<accession>A0A4R8MB39</accession>
<keyword evidence="7" id="KW-1185">Reference proteome</keyword>
<keyword evidence="1" id="KW-0808">Transferase</keyword>
<reference evidence="6 7" key="1">
    <citation type="submission" date="2019-03" db="EMBL/GenBank/DDBJ databases">
        <title>Genomic Encyclopedia of Type Strains, Phase III (KMG-III): the genomes of soil and plant-associated and newly described type strains.</title>
        <authorList>
            <person name="Whitman W."/>
        </authorList>
    </citation>
    <scope>NUCLEOTIDE SEQUENCE [LARGE SCALE GENOMIC DNA]</scope>
    <source>
        <strain evidence="6 7">CECT 8301</strain>
    </source>
</reference>
<dbReference type="EMBL" id="SORL01000009">
    <property type="protein sequence ID" value="TDY61462.1"/>
    <property type="molecule type" value="Genomic_DNA"/>
</dbReference>
<organism evidence="6 7">
    <name type="scientific">Algibacter lectus</name>
    <dbReference type="NCBI Taxonomy" id="221126"/>
    <lineage>
        <taxon>Bacteria</taxon>
        <taxon>Pseudomonadati</taxon>
        <taxon>Bacteroidota</taxon>
        <taxon>Flavobacteriia</taxon>
        <taxon>Flavobacteriales</taxon>
        <taxon>Flavobacteriaceae</taxon>
        <taxon>Algibacter</taxon>
    </lineage>
</organism>